<dbReference type="InterPro" id="IPR044946">
    <property type="entry name" value="Restrct_endonuc_typeI_TRD_sf"/>
</dbReference>
<dbReference type="Proteomes" id="UP000518887">
    <property type="component" value="Unassembled WGS sequence"/>
</dbReference>
<keyword evidence="5 13" id="KW-0808">Transferase</keyword>
<dbReference type="InterPro" id="IPR000055">
    <property type="entry name" value="Restrct_endonuc_typeI_TRD"/>
</dbReference>
<dbReference type="GO" id="GO:0008170">
    <property type="term" value="F:N-methyltransferase activity"/>
    <property type="evidence" value="ECO:0007669"/>
    <property type="project" value="InterPro"/>
</dbReference>
<comment type="similarity">
    <text evidence="1">Belongs to the N(4)/N(6)-methyltransferase family.</text>
</comment>
<feature type="domain" description="DNA methylase adenine-specific" evidence="12">
    <location>
        <begin position="189"/>
        <end position="346"/>
    </location>
</feature>
<dbReference type="EC" id="2.1.1.72" evidence="3"/>
<keyword evidence="6" id="KW-0949">S-adenosyl-L-methionine</keyword>
<dbReference type="Pfam" id="PF01420">
    <property type="entry name" value="Methylase_S"/>
    <property type="match status" value="1"/>
</dbReference>
<evidence type="ECO:0000256" key="2">
    <source>
        <dbReference type="ARBA" id="ARBA00010923"/>
    </source>
</evidence>
<dbReference type="SUPFAM" id="SSF116734">
    <property type="entry name" value="DNA methylase specificity domain"/>
    <property type="match status" value="1"/>
</dbReference>
<dbReference type="PANTHER" id="PTHR42933">
    <property type="entry name" value="SLR6095 PROTEIN"/>
    <property type="match status" value="1"/>
</dbReference>
<evidence type="ECO:0000313" key="13">
    <source>
        <dbReference type="EMBL" id="MBB5226532.1"/>
    </source>
</evidence>
<evidence type="ECO:0000256" key="4">
    <source>
        <dbReference type="ARBA" id="ARBA00022603"/>
    </source>
</evidence>
<proteinExistence type="inferred from homology"/>
<protein>
    <recommendedName>
        <fullName evidence="3">site-specific DNA-methyltransferase (adenine-specific)</fullName>
        <ecNumber evidence="3">2.1.1.72</ecNumber>
    </recommendedName>
</protein>
<dbReference type="AlphaFoldDB" id="A0A7W8LMJ1"/>
<evidence type="ECO:0000256" key="3">
    <source>
        <dbReference type="ARBA" id="ARBA00011900"/>
    </source>
</evidence>
<dbReference type="Gene3D" id="3.90.220.20">
    <property type="entry name" value="DNA methylase specificity domains"/>
    <property type="match status" value="1"/>
</dbReference>
<accession>A0A7W8LMJ1</accession>
<comment type="catalytic activity">
    <reaction evidence="9">
        <text>a 2'-deoxyadenosine in DNA + S-adenosyl-L-methionine = an N(6)-methyl-2'-deoxyadenosine in DNA + S-adenosyl-L-homocysteine + H(+)</text>
        <dbReference type="Rhea" id="RHEA:15197"/>
        <dbReference type="Rhea" id="RHEA-COMP:12418"/>
        <dbReference type="Rhea" id="RHEA-COMP:12419"/>
        <dbReference type="ChEBI" id="CHEBI:15378"/>
        <dbReference type="ChEBI" id="CHEBI:57856"/>
        <dbReference type="ChEBI" id="CHEBI:59789"/>
        <dbReference type="ChEBI" id="CHEBI:90615"/>
        <dbReference type="ChEBI" id="CHEBI:90616"/>
        <dbReference type="EC" id="2.1.1.72"/>
    </reaction>
</comment>
<evidence type="ECO:0000256" key="9">
    <source>
        <dbReference type="ARBA" id="ARBA00047942"/>
    </source>
</evidence>
<dbReference type="GO" id="GO:0032259">
    <property type="term" value="P:methylation"/>
    <property type="evidence" value="ECO:0007669"/>
    <property type="project" value="UniProtKB-KW"/>
</dbReference>
<evidence type="ECO:0000313" key="14">
    <source>
        <dbReference type="Proteomes" id="UP000518887"/>
    </source>
</evidence>
<evidence type="ECO:0000256" key="1">
    <source>
        <dbReference type="ARBA" id="ARBA00006594"/>
    </source>
</evidence>
<keyword evidence="7" id="KW-0680">Restriction system</keyword>
<keyword evidence="10" id="KW-0175">Coiled coil</keyword>
<keyword evidence="8" id="KW-0238">DNA-binding</keyword>
<evidence type="ECO:0000256" key="8">
    <source>
        <dbReference type="ARBA" id="ARBA00023125"/>
    </source>
</evidence>
<dbReference type="GO" id="GO:0009007">
    <property type="term" value="F:site-specific DNA-methyltransferase (adenine-specific) activity"/>
    <property type="evidence" value="ECO:0007669"/>
    <property type="project" value="UniProtKB-EC"/>
</dbReference>
<dbReference type="RefSeq" id="WP_184659900.1">
    <property type="nucleotide sequence ID" value="NZ_CP031518.1"/>
</dbReference>
<reference evidence="13 14" key="1">
    <citation type="submission" date="2020-08" db="EMBL/GenBank/DDBJ databases">
        <title>Genomic Encyclopedia of Type Strains, Phase IV (KMG-IV): sequencing the most valuable type-strain genomes for metagenomic binning, comparative biology and taxonomic classification.</title>
        <authorList>
            <person name="Goeker M."/>
        </authorList>
    </citation>
    <scope>NUCLEOTIDE SEQUENCE [LARGE SCALE GENOMIC DNA]</scope>
    <source>
        <strain evidence="13 14">DSM 103462</strain>
    </source>
</reference>
<dbReference type="Gene3D" id="3.40.50.150">
    <property type="entry name" value="Vaccinia Virus protein VP39"/>
    <property type="match status" value="1"/>
</dbReference>
<dbReference type="Pfam" id="PF02384">
    <property type="entry name" value="N6_Mtase"/>
    <property type="match status" value="1"/>
</dbReference>
<dbReference type="InterPro" id="IPR051537">
    <property type="entry name" value="DNA_Adenine_Mtase"/>
</dbReference>
<dbReference type="GO" id="GO:0009307">
    <property type="term" value="P:DNA restriction-modification system"/>
    <property type="evidence" value="ECO:0007669"/>
    <property type="project" value="UniProtKB-KW"/>
</dbReference>
<comment type="similarity">
    <text evidence="2">Belongs to the type-I restriction system S methylase family.</text>
</comment>
<organism evidence="13 14">
    <name type="scientific">Treponema ruminis</name>
    <dbReference type="NCBI Taxonomy" id="744515"/>
    <lineage>
        <taxon>Bacteria</taxon>
        <taxon>Pseudomonadati</taxon>
        <taxon>Spirochaetota</taxon>
        <taxon>Spirochaetia</taxon>
        <taxon>Spirochaetales</taxon>
        <taxon>Treponemataceae</taxon>
        <taxon>Treponema</taxon>
    </lineage>
</organism>
<evidence type="ECO:0000256" key="6">
    <source>
        <dbReference type="ARBA" id="ARBA00022691"/>
    </source>
</evidence>
<keyword evidence="14" id="KW-1185">Reference proteome</keyword>
<feature type="domain" description="Type I restriction modification DNA specificity" evidence="11">
    <location>
        <begin position="358"/>
        <end position="537"/>
    </location>
</feature>
<feature type="coiled-coil region" evidence="10">
    <location>
        <begin position="513"/>
        <end position="540"/>
    </location>
</feature>
<dbReference type="EMBL" id="JACHFQ010000006">
    <property type="protein sequence ID" value="MBB5226532.1"/>
    <property type="molecule type" value="Genomic_DNA"/>
</dbReference>
<evidence type="ECO:0000256" key="5">
    <source>
        <dbReference type="ARBA" id="ARBA00022679"/>
    </source>
</evidence>
<gene>
    <name evidence="13" type="ORF">HNP76_001913</name>
</gene>
<evidence type="ECO:0000256" key="7">
    <source>
        <dbReference type="ARBA" id="ARBA00022747"/>
    </source>
</evidence>
<evidence type="ECO:0000259" key="11">
    <source>
        <dbReference type="Pfam" id="PF01420"/>
    </source>
</evidence>
<keyword evidence="4 13" id="KW-0489">Methyltransferase</keyword>
<dbReference type="GO" id="GO:0003677">
    <property type="term" value="F:DNA binding"/>
    <property type="evidence" value="ECO:0007669"/>
    <property type="project" value="UniProtKB-KW"/>
</dbReference>
<comment type="caution">
    <text evidence="13">The sequence shown here is derived from an EMBL/GenBank/DDBJ whole genome shotgun (WGS) entry which is preliminary data.</text>
</comment>
<evidence type="ECO:0000259" key="12">
    <source>
        <dbReference type="Pfam" id="PF02384"/>
    </source>
</evidence>
<dbReference type="InterPro" id="IPR029063">
    <property type="entry name" value="SAM-dependent_MTases_sf"/>
</dbReference>
<dbReference type="PANTHER" id="PTHR42933:SF3">
    <property type="entry name" value="TYPE I RESTRICTION ENZYME MJAVIII METHYLASE SUBUNIT"/>
    <property type="match status" value="1"/>
</dbReference>
<sequence>MSYTKHFYVERALQNFSLTEGTIANLIISFAAFAAKKNKLASSVTVTEALLGNGIPAAIKEFIKNEGAKWKNSSLSTFEKVSAEDIKSYIIDTIETENNKFGHKDFVLTIPSSLNDLCANILDIKKDDSVIDLGAGFASFLIHVAKNYPCKNLVGIEISRKTWLYGNMLSYLESVAPEIKLGDVLTLDETKKYDKILAFPELASNMTISFVEKILKLLSDNGRAVVFLTQGFLVNEGLGFKEERKNLIEGGFVESVIELPSGVLQPYTSINTVLLVLSKGNDKSRIVDASDFYENTRRGTSTLTVESAKSIYKMLTEESKKSRVIKNEAIKEKDYNLASRTYFLEEKIILSGVEQYEKLSDLVETKIMRGAQIKASELEELGSDEDTGIYYAFAKDIKDNRLVSGLKPLKKLEAKLEAITLKNNDILLVMAMTETLKAACVDKLEGRKIIPASNIYIIRLNKEKILPLYFKMLLETSQATQLFNAFGGGGPLRAISVDFLNKLQIPLPPLELQKELVQRYQKIEDESEILRQRLAALAREKGEVLASLF</sequence>
<dbReference type="InterPro" id="IPR003356">
    <property type="entry name" value="DNA_methylase_A-5"/>
</dbReference>
<dbReference type="CDD" id="cd02440">
    <property type="entry name" value="AdoMet_MTases"/>
    <property type="match status" value="1"/>
</dbReference>
<name>A0A7W8LMJ1_9SPIR</name>
<dbReference type="SUPFAM" id="SSF53335">
    <property type="entry name" value="S-adenosyl-L-methionine-dependent methyltransferases"/>
    <property type="match status" value="1"/>
</dbReference>
<evidence type="ECO:0000256" key="10">
    <source>
        <dbReference type="SAM" id="Coils"/>
    </source>
</evidence>